<dbReference type="NCBIfam" id="TIGR01584">
    <property type="entry name" value="citF"/>
    <property type="match status" value="1"/>
</dbReference>
<keyword evidence="1" id="KW-0963">Cytoplasm</keyword>
<dbReference type="PIRSF" id="PIRSF009451">
    <property type="entry name" value="Citrt_lyas_alpha"/>
    <property type="match status" value="1"/>
</dbReference>
<dbReference type="EMBL" id="BSUO01000001">
    <property type="protein sequence ID" value="GMA41097.1"/>
    <property type="molecule type" value="Genomic_DNA"/>
</dbReference>
<dbReference type="EC" id="2.8.3.10" evidence="1"/>
<proteinExistence type="predicted"/>
<keyword evidence="1" id="KW-0808">Transferase</keyword>
<comment type="subcellular location">
    <subcellularLocation>
        <location evidence="1">Cytoplasm</location>
    </subcellularLocation>
</comment>
<evidence type="ECO:0000256" key="1">
    <source>
        <dbReference type="PIRNR" id="PIRNR009451"/>
    </source>
</evidence>
<keyword evidence="3" id="KW-1185">Reference proteome</keyword>
<evidence type="ECO:0000313" key="2">
    <source>
        <dbReference type="EMBL" id="GMA41097.1"/>
    </source>
</evidence>
<dbReference type="SUPFAM" id="SSF100950">
    <property type="entry name" value="NagB/RpiA/CoA transferase-like"/>
    <property type="match status" value="2"/>
</dbReference>
<dbReference type="PANTHER" id="PTHR40596:SF1">
    <property type="entry name" value="CITRATE LYASE ALPHA CHAIN"/>
    <property type="match status" value="1"/>
</dbReference>
<dbReference type="Pfam" id="PF04223">
    <property type="entry name" value="CitF"/>
    <property type="match status" value="1"/>
</dbReference>
<dbReference type="InterPro" id="IPR037171">
    <property type="entry name" value="NagB/RpiA_transferase-like"/>
</dbReference>
<gene>
    <name evidence="2" type="ORF">GCM10025883_31420</name>
</gene>
<protein>
    <recommendedName>
        <fullName evidence="1">Citrate lyase alpha chain</fullName>
        <shortName evidence="1">Citrase alpha chain</shortName>
        <ecNumber evidence="1">2.8.3.10</ecNumber>
        <ecNumber evidence="1">4.1.3.6</ecNumber>
    </recommendedName>
    <alternativeName>
        <fullName evidence="1">Citrate (pro-3S)-lyase alpha chain</fullName>
    </alternativeName>
    <alternativeName>
        <fullName evidence="1">Citrate CoA-transferase subunit</fullName>
    </alternativeName>
</protein>
<evidence type="ECO:0000313" key="3">
    <source>
        <dbReference type="Proteomes" id="UP001157126"/>
    </source>
</evidence>
<dbReference type="Gene3D" id="3.40.1080.10">
    <property type="entry name" value="Glutaconate Coenzyme A-transferase"/>
    <property type="match status" value="2"/>
</dbReference>
<organism evidence="2 3">
    <name type="scientific">Mobilicoccus caccae</name>
    <dbReference type="NCBI Taxonomy" id="1859295"/>
    <lineage>
        <taxon>Bacteria</taxon>
        <taxon>Bacillati</taxon>
        <taxon>Actinomycetota</taxon>
        <taxon>Actinomycetes</taxon>
        <taxon>Micrococcales</taxon>
        <taxon>Dermatophilaceae</taxon>
        <taxon>Mobilicoccus</taxon>
    </lineage>
</organism>
<dbReference type="InterPro" id="IPR006472">
    <property type="entry name" value="Citrate_lyase_asu"/>
</dbReference>
<keyword evidence="1 2" id="KW-0456">Lyase</keyword>
<comment type="catalytic activity">
    <reaction evidence="1">
        <text>citrate + acetyl-CoA = (3S)-citryl-CoA + acetate</text>
        <dbReference type="Rhea" id="RHEA:19405"/>
        <dbReference type="ChEBI" id="CHEBI:16947"/>
        <dbReference type="ChEBI" id="CHEBI:30089"/>
        <dbReference type="ChEBI" id="CHEBI:57288"/>
        <dbReference type="ChEBI" id="CHEBI:57321"/>
        <dbReference type="EC" id="2.8.3.10"/>
    </reaction>
</comment>
<comment type="caution">
    <text evidence="2">The sequence shown here is derived from an EMBL/GenBank/DDBJ whole genome shotgun (WGS) entry which is preliminary data.</text>
</comment>
<reference evidence="3" key="1">
    <citation type="journal article" date="2019" name="Int. J. Syst. Evol. Microbiol.">
        <title>The Global Catalogue of Microorganisms (GCM) 10K type strain sequencing project: providing services to taxonomists for standard genome sequencing and annotation.</title>
        <authorList>
            <consortium name="The Broad Institute Genomics Platform"/>
            <consortium name="The Broad Institute Genome Sequencing Center for Infectious Disease"/>
            <person name="Wu L."/>
            <person name="Ma J."/>
        </authorList>
    </citation>
    <scope>NUCLEOTIDE SEQUENCE [LARGE SCALE GENOMIC DNA]</scope>
    <source>
        <strain evidence="3">NBRC 113072</strain>
    </source>
</reference>
<dbReference type="GO" id="GO:0016829">
    <property type="term" value="F:lyase activity"/>
    <property type="evidence" value="ECO:0007669"/>
    <property type="project" value="UniProtKB-KW"/>
</dbReference>
<accession>A0ABQ6IT78</accession>
<comment type="catalytic activity">
    <reaction evidence="1">
        <text>citrate = oxaloacetate + acetate</text>
        <dbReference type="Rhea" id="RHEA:10760"/>
        <dbReference type="ChEBI" id="CHEBI:16452"/>
        <dbReference type="ChEBI" id="CHEBI:16947"/>
        <dbReference type="ChEBI" id="CHEBI:30089"/>
        <dbReference type="EC" id="4.1.3.6"/>
    </reaction>
</comment>
<dbReference type="Proteomes" id="UP001157126">
    <property type="component" value="Unassembled WGS sequence"/>
</dbReference>
<dbReference type="EC" id="4.1.3.6" evidence="1"/>
<dbReference type="PANTHER" id="PTHR40596">
    <property type="entry name" value="CITRATE LYASE ALPHA CHAIN"/>
    <property type="match status" value="1"/>
</dbReference>
<sequence>MNTGSSSGPQDSGGTTRLADALPAGHAALGGHALYSDWAAATPHLRDHGTKRSRKLVDTLEQAIARSGLEDGGTISFHHHFREGDACVLHVVRTLARMGYRHLTLAGSSLNKCHAGLVEHIRTGVIRHIYTSGMRGELAAEISHGLMDEPIDIHSHGGRVALIQSGELHIDVAFLGVPSCDAMGNASGTSGRGRCGSLGYAKVDARYADTVVLLTEQLVDYPHLPASIGQDQVDMIVAVDTVGDPGKISIGAARITSNPRELLIARHAADVIEHSGYFRDGFSLQTGSGASSTAATRFLEPRLRRRGITAGFALGGITAGIVDLHAKGLVEKLMDVQSFDVVAGRSLAENPCHTEISADQYASPLGKGAAVDELDVVILSALEVDLNFDVNVVTGSDGLMMGASGGHCDTAAGANLAIVVAPLIRGRIPTVVPRVTTLVTPGENVGVLVTDHGIAVNPARPDVAARLTSAGLPVCSIEELYERATAITGVPAPIEFGERVVGRIRYRDTSVIDVVREVARSR</sequence>
<dbReference type="RefSeq" id="WP_284304690.1">
    <property type="nucleotide sequence ID" value="NZ_BSUO01000001.1"/>
</dbReference>
<name>A0ABQ6IT78_9MICO</name>